<organism evidence="1 2">
    <name type="scientific">Aldrovandia affinis</name>
    <dbReference type="NCBI Taxonomy" id="143900"/>
    <lineage>
        <taxon>Eukaryota</taxon>
        <taxon>Metazoa</taxon>
        <taxon>Chordata</taxon>
        <taxon>Craniata</taxon>
        <taxon>Vertebrata</taxon>
        <taxon>Euteleostomi</taxon>
        <taxon>Actinopterygii</taxon>
        <taxon>Neopterygii</taxon>
        <taxon>Teleostei</taxon>
        <taxon>Notacanthiformes</taxon>
        <taxon>Halosauridae</taxon>
        <taxon>Aldrovandia</taxon>
    </lineage>
</organism>
<reference evidence="1" key="1">
    <citation type="journal article" date="2023" name="Science">
        <title>Genome structures resolve the early diversification of teleost fishes.</title>
        <authorList>
            <person name="Parey E."/>
            <person name="Louis A."/>
            <person name="Montfort J."/>
            <person name="Bouchez O."/>
            <person name="Roques C."/>
            <person name="Iampietro C."/>
            <person name="Lluch J."/>
            <person name="Castinel A."/>
            <person name="Donnadieu C."/>
            <person name="Desvignes T."/>
            <person name="Floi Bucao C."/>
            <person name="Jouanno E."/>
            <person name="Wen M."/>
            <person name="Mejri S."/>
            <person name="Dirks R."/>
            <person name="Jansen H."/>
            <person name="Henkel C."/>
            <person name="Chen W.J."/>
            <person name="Zahm M."/>
            <person name="Cabau C."/>
            <person name="Klopp C."/>
            <person name="Thompson A.W."/>
            <person name="Robinson-Rechavi M."/>
            <person name="Braasch I."/>
            <person name="Lecointre G."/>
            <person name="Bobe J."/>
            <person name="Postlethwait J.H."/>
            <person name="Berthelot C."/>
            <person name="Roest Crollius H."/>
            <person name="Guiguen Y."/>
        </authorList>
    </citation>
    <scope>NUCLEOTIDE SEQUENCE</scope>
    <source>
        <strain evidence="1">NC1722</strain>
    </source>
</reference>
<evidence type="ECO:0000313" key="1">
    <source>
        <dbReference type="EMBL" id="KAJ8388473.1"/>
    </source>
</evidence>
<name>A0AAD7RQV0_9TELE</name>
<accession>A0AAD7RQV0</accession>
<dbReference type="Proteomes" id="UP001221898">
    <property type="component" value="Unassembled WGS sequence"/>
</dbReference>
<proteinExistence type="predicted"/>
<protein>
    <submittedName>
        <fullName evidence="1">Uncharacterized protein</fullName>
    </submittedName>
</protein>
<gene>
    <name evidence="1" type="ORF">AAFF_G00133490</name>
</gene>
<sequence>MVYCRDSHVMALNWLCTHAPLLPLWFTLPQHRAAESKCGGKVAQMKKNGKGGVRSSELLEEFAIQLWSAPAALKAASLTNRPSATKLISPQELLGKQEVRQCADSDCVSPSYTPPIPY</sequence>
<evidence type="ECO:0000313" key="2">
    <source>
        <dbReference type="Proteomes" id="UP001221898"/>
    </source>
</evidence>
<dbReference type="AlphaFoldDB" id="A0AAD7RQV0"/>
<comment type="caution">
    <text evidence="1">The sequence shown here is derived from an EMBL/GenBank/DDBJ whole genome shotgun (WGS) entry which is preliminary data.</text>
</comment>
<dbReference type="EMBL" id="JAINUG010000194">
    <property type="protein sequence ID" value="KAJ8388473.1"/>
    <property type="molecule type" value="Genomic_DNA"/>
</dbReference>
<keyword evidence="2" id="KW-1185">Reference proteome</keyword>